<feature type="domain" description="ABC-2 type transporter transmembrane" evidence="7">
    <location>
        <begin position="59"/>
        <end position="215"/>
    </location>
</feature>
<dbReference type="PRINTS" id="PR00164">
    <property type="entry name" value="ABC2TRNSPORT"/>
</dbReference>
<dbReference type="RefSeq" id="WP_168012857.1">
    <property type="nucleotide sequence ID" value="NZ_JAATEP010000020.1"/>
</dbReference>
<feature type="transmembrane region" description="Helical" evidence="6">
    <location>
        <begin position="224"/>
        <end position="245"/>
    </location>
</feature>
<feature type="transmembrane region" description="Helical" evidence="6">
    <location>
        <begin position="102"/>
        <end position="130"/>
    </location>
</feature>
<accession>A0ABX1BBD8</accession>
<feature type="transmembrane region" description="Helical" evidence="6">
    <location>
        <begin position="142"/>
        <end position="162"/>
    </location>
</feature>
<dbReference type="PIRSF" id="PIRSF006648">
    <property type="entry name" value="DrrB"/>
    <property type="match status" value="1"/>
</dbReference>
<evidence type="ECO:0000313" key="9">
    <source>
        <dbReference type="Proteomes" id="UP000696294"/>
    </source>
</evidence>
<evidence type="ECO:0000313" key="8">
    <source>
        <dbReference type="EMBL" id="NJP93064.1"/>
    </source>
</evidence>
<keyword evidence="9" id="KW-1185">Reference proteome</keyword>
<reference evidence="8 9" key="1">
    <citation type="submission" date="2020-03" db="EMBL/GenBank/DDBJ databases">
        <title>WGS of actinomycetes isolated from Thailand.</title>
        <authorList>
            <person name="Thawai C."/>
        </authorList>
    </citation>
    <scope>NUCLEOTIDE SEQUENCE [LARGE SCALE GENOMIC DNA]</scope>
    <source>
        <strain evidence="8 9">FMUSA5-5</strain>
    </source>
</reference>
<evidence type="ECO:0000256" key="1">
    <source>
        <dbReference type="ARBA" id="ARBA00004141"/>
    </source>
</evidence>
<comment type="subcellular location">
    <subcellularLocation>
        <location evidence="1">Membrane</location>
        <topology evidence="1">Multi-pass membrane protein</topology>
    </subcellularLocation>
</comment>
<dbReference type="InterPro" id="IPR000412">
    <property type="entry name" value="ABC_2_transport"/>
</dbReference>
<dbReference type="EMBL" id="JAATEP010000020">
    <property type="protein sequence ID" value="NJP93064.1"/>
    <property type="molecule type" value="Genomic_DNA"/>
</dbReference>
<evidence type="ECO:0000256" key="2">
    <source>
        <dbReference type="ARBA" id="ARBA00022692"/>
    </source>
</evidence>
<keyword evidence="4 6" id="KW-0472">Membrane</keyword>
<evidence type="ECO:0000256" key="4">
    <source>
        <dbReference type="ARBA" id="ARBA00023136"/>
    </source>
</evidence>
<dbReference type="Pfam" id="PF01061">
    <property type="entry name" value="ABC2_membrane"/>
    <property type="match status" value="1"/>
</dbReference>
<dbReference type="InterPro" id="IPR052902">
    <property type="entry name" value="ABC-2_transporter"/>
</dbReference>
<organism evidence="8 9">
    <name type="scientific">Nonomuraea composti</name>
    <dbReference type="NCBI Taxonomy" id="2720023"/>
    <lineage>
        <taxon>Bacteria</taxon>
        <taxon>Bacillati</taxon>
        <taxon>Actinomycetota</taxon>
        <taxon>Actinomycetes</taxon>
        <taxon>Streptosporangiales</taxon>
        <taxon>Streptosporangiaceae</taxon>
        <taxon>Nonomuraea</taxon>
    </lineage>
</organism>
<dbReference type="InterPro" id="IPR013525">
    <property type="entry name" value="ABC2_TM"/>
</dbReference>
<protein>
    <submittedName>
        <fullName evidence="8">ABC transporter permease</fullName>
    </submittedName>
</protein>
<evidence type="ECO:0000256" key="3">
    <source>
        <dbReference type="ARBA" id="ARBA00022989"/>
    </source>
</evidence>
<evidence type="ECO:0000256" key="5">
    <source>
        <dbReference type="ARBA" id="ARBA00023251"/>
    </source>
</evidence>
<keyword evidence="2 6" id="KW-0812">Transmembrane</keyword>
<feature type="transmembrane region" description="Helical" evidence="6">
    <location>
        <begin position="21"/>
        <end position="41"/>
    </location>
</feature>
<dbReference type="Proteomes" id="UP000696294">
    <property type="component" value="Unassembled WGS sequence"/>
</dbReference>
<gene>
    <name evidence="8" type="ORF">HCN51_27055</name>
</gene>
<evidence type="ECO:0000259" key="7">
    <source>
        <dbReference type="Pfam" id="PF01061"/>
    </source>
</evidence>
<proteinExistence type="predicted"/>
<sequence length="247" mass="25107">MKGMKGMKGFGNVVAVELKLGLRDPMSAFFALAFPLIMLWVKLRGGNKPLPGGVPLVDATVPMLAAFVIGLAALVVLPATLAQYRERRVLKRLRATPAAPALLFGAQWIAHMLLAVAGTALIVLVGAAGYGLAAPASLAGVLLAWLLGALSLGAIGLLLGALAPGGRAATVIGLGLFFPMVFLSGAVIPRETMSGSMRAIGDLTPMAPVVRAIRDGWAGAPPSAATLGIMVAIAVAAGGGALKAYRW</sequence>
<name>A0ABX1BBD8_9ACTN</name>
<dbReference type="PANTHER" id="PTHR43027:SF2">
    <property type="entry name" value="TRANSPORT PERMEASE PROTEIN"/>
    <property type="match status" value="1"/>
</dbReference>
<keyword evidence="5" id="KW-0046">Antibiotic resistance</keyword>
<feature type="transmembrane region" description="Helical" evidence="6">
    <location>
        <begin position="169"/>
        <end position="188"/>
    </location>
</feature>
<keyword evidence="3 6" id="KW-1133">Transmembrane helix</keyword>
<feature type="transmembrane region" description="Helical" evidence="6">
    <location>
        <begin position="61"/>
        <end position="81"/>
    </location>
</feature>
<evidence type="ECO:0000256" key="6">
    <source>
        <dbReference type="SAM" id="Phobius"/>
    </source>
</evidence>
<dbReference type="PANTHER" id="PTHR43027">
    <property type="entry name" value="DOXORUBICIN RESISTANCE ABC TRANSPORTER PERMEASE PROTEIN DRRC-RELATED"/>
    <property type="match status" value="1"/>
</dbReference>
<comment type="caution">
    <text evidence="8">The sequence shown here is derived from an EMBL/GenBank/DDBJ whole genome shotgun (WGS) entry which is preliminary data.</text>
</comment>